<sequence>MSLQSIPTLRGPDMLLREFRAGDARERFELGNDPAIMRMFGVDPTDIPALTEAGVRRWVDDLAKHPHAWAIEHEGSWLGEIRLDKMNKQDRRAQLAIGLYDPHKLGRGLGRQAILILLRYAFDALALHRISVRVVSYNARAIACYRACGFVEEGREREAARVGDEWRDDVIMGLLAHEFDSSKSLSKFSGSVANFA</sequence>
<evidence type="ECO:0000313" key="3">
    <source>
        <dbReference type="Proteomes" id="UP001317629"/>
    </source>
</evidence>
<feature type="domain" description="N-acetyltransferase" evidence="1">
    <location>
        <begin position="14"/>
        <end position="177"/>
    </location>
</feature>
<dbReference type="InterPro" id="IPR000182">
    <property type="entry name" value="GNAT_dom"/>
</dbReference>
<keyword evidence="3" id="KW-1185">Reference proteome</keyword>
<accession>A0ABM8EDJ7</accession>
<dbReference type="Gene3D" id="3.40.630.30">
    <property type="match status" value="1"/>
</dbReference>
<protein>
    <recommendedName>
        <fullName evidence="1">N-acetyltransferase domain-containing protein</fullName>
    </recommendedName>
</protein>
<evidence type="ECO:0000259" key="1">
    <source>
        <dbReference type="PROSITE" id="PS51186"/>
    </source>
</evidence>
<dbReference type="PANTHER" id="PTHR43415">
    <property type="entry name" value="SPERMIDINE N(1)-ACETYLTRANSFERASE"/>
    <property type="match status" value="1"/>
</dbReference>
<dbReference type="PROSITE" id="PS51186">
    <property type="entry name" value="GNAT"/>
    <property type="match status" value="1"/>
</dbReference>
<dbReference type="EMBL" id="AP027143">
    <property type="protein sequence ID" value="BDV36102.1"/>
    <property type="molecule type" value="Genomic_DNA"/>
</dbReference>
<organism evidence="2 3">
    <name type="scientific">Methylocystis iwaonis</name>
    <dbReference type="NCBI Taxonomy" id="2885079"/>
    <lineage>
        <taxon>Bacteria</taxon>
        <taxon>Pseudomonadati</taxon>
        <taxon>Pseudomonadota</taxon>
        <taxon>Alphaproteobacteria</taxon>
        <taxon>Hyphomicrobiales</taxon>
        <taxon>Methylocystaceae</taxon>
        <taxon>Methylocystis</taxon>
    </lineage>
</organism>
<dbReference type="SUPFAM" id="SSF55729">
    <property type="entry name" value="Acyl-CoA N-acyltransferases (Nat)"/>
    <property type="match status" value="1"/>
</dbReference>
<dbReference type="Proteomes" id="UP001317629">
    <property type="component" value="Plasmid pSS37A-Re-1"/>
</dbReference>
<gene>
    <name evidence="2" type="ORF">SS37A_36320</name>
</gene>
<keyword evidence="2" id="KW-0614">Plasmid</keyword>
<name>A0ABM8EDJ7_9HYPH</name>
<reference evidence="2 3" key="1">
    <citation type="journal article" date="2023" name="Int. J. Syst. Evol. Microbiol.">
        <title>Methylocystis iwaonis sp. nov., a type II methane-oxidizing bacterium from surface soil of a rice paddy field in Japan, and emended description of the genus Methylocystis (ex Whittenbury et al. 1970) Bowman et al. 1993.</title>
        <authorList>
            <person name="Kaise H."/>
            <person name="Sawadogo J.B."/>
            <person name="Alam M.S."/>
            <person name="Ueno C."/>
            <person name="Dianou D."/>
            <person name="Shinjo R."/>
            <person name="Asakawa S."/>
        </authorList>
    </citation>
    <scope>NUCLEOTIDE SEQUENCE [LARGE SCALE GENOMIC DNA]</scope>
    <source>
        <strain evidence="2 3">SS37A-Re</strain>
    </source>
</reference>
<dbReference type="Pfam" id="PF13302">
    <property type="entry name" value="Acetyltransf_3"/>
    <property type="match status" value="1"/>
</dbReference>
<proteinExistence type="predicted"/>
<dbReference type="InterPro" id="IPR016181">
    <property type="entry name" value="Acyl_CoA_acyltransferase"/>
</dbReference>
<geneLocation type="plasmid" evidence="2 3">
    <name>pSS37A-Re-1</name>
</geneLocation>
<evidence type="ECO:0000313" key="2">
    <source>
        <dbReference type="EMBL" id="BDV36102.1"/>
    </source>
</evidence>
<dbReference type="PANTHER" id="PTHR43415:SF3">
    <property type="entry name" value="GNAT-FAMILY ACETYLTRANSFERASE"/>
    <property type="match status" value="1"/>
</dbReference>